<proteinExistence type="predicted"/>
<dbReference type="GO" id="GO:0016740">
    <property type="term" value="F:transferase activity"/>
    <property type="evidence" value="ECO:0007669"/>
    <property type="project" value="UniProtKB-KW"/>
</dbReference>
<comment type="caution">
    <text evidence="2">The sequence shown here is derived from an EMBL/GenBank/DDBJ whole genome shotgun (WGS) entry which is preliminary data.</text>
</comment>
<protein>
    <submittedName>
        <fullName evidence="2">Pyruvyl transferase EpsI</fullName>
    </submittedName>
</protein>
<dbReference type="Pfam" id="PF04230">
    <property type="entry name" value="PS_pyruv_trans"/>
    <property type="match status" value="1"/>
</dbReference>
<keyword evidence="2" id="KW-0808">Transferase</keyword>
<evidence type="ECO:0000313" key="2">
    <source>
        <dbReference type="EMBL" id="PYE82708.1"/>
    </source>
</evidence>
<dbReference type="AlphaFoldDB" id="A0A2V4WZ65"/>
<dbReference type="InterPro" id="IPR007345">
    <property type="entry name" value="Polysacch_pyruvyl_Trfase"/>
</dbReference>
<name>A0A2V4WZ65_9FLAO</name>
<dbReference type="EMBL" id="QJTD01000001">
    <property type="protein sequence ID" value="PYE82708.1"/>
    <property type="molecule type" value="Genomic_DNA"/>
</dbReference>
<keyword evidence="3" id="KW-1185">Reference proteome</keyword>
<organism evidence="2 3">
    <name type="scientific">Winogradskyella epiphytica</name>
    <dbReference type="NCBI Taxonomy" id="262005"/>
    <lineage>
        <taxon>Bacteria</taxon>
        <taxon>Pseudomonadati</taxon>
        <taxon>Bacteroidota</taxon>
        <taxon>Flavobacteriia</taxon>
        <taxon>Flavobacteriales</taxon>
        <taxon>Flavobacteriaceae</taxon>
        <taxon>Winogradskyella</taxon>
    </lineage>
</organism>
<dbReference type="Proteomes" id="UP000248054">
    <property type="component" value="Unassembled WGS sequence"/>
</dbReference>
<feature type="domain" description="Polysaccharide pyruvyl transferase" evidence="1">
    <location>
        <begin position="49"/>
        <end position="294"/>
    </location>
</feature>
<evidence type="ECO:0000259" key="1">
    <source>
        <dbReference type="Pfam" id="PF04230"/>
    </source>
</evidence>
<accession>A0A2V4WZ65</accession>
<sequence>MIKKLISFRTKYRIRLFLQQFKSLDYFRNTKIDNDKKYAYIFLAADYGNLGDVAITYAQTKFLKDNLGEDFDVIEIPISQSLEGLQFVKKNIQKGDIVTTVGGGNLGDMYDQIEFIRQLAVEFFPNNKFISFPQTFDFADTPNGQKALRVAKKVYNNHSNLFFVAREKTSFEMMKKHFTNTTVLLTPDIVLSLDKQQPIKERKGAVICMRQDKEKNLSDEQTKFIQNQIKNRFEMVTYYDTHINQDKLSIKDREQELHKIWDTFRGAELVITDRLHGMIFCYITNTPCLVFQNNNHKVRETYDWIKGNKNVNLLKNYSETDIKRFFEKSSFSLGELVNITNEYLPLKDQLAKS</sequence>
<dbReference type="RefSeq" id="WP_110473716.1">
    <property type="nucleotide sequence ID" value="NZ_BMWQ01000001.1"/>
</dbReference>
<gene>
    <name evidence="2" type="ORF">DFQ11_101133</name>
</gene>
<evidence type="ECO:0000313" key="3">
    <source>
        <dbReference type="Proteomes" id="UP000248054"/>
    </source>
</evidence>
<dbReference type="OrthoDB" id="9807674at2"/>
<reference evidence="2 3" key="1">
    <citation type="submission" date="2018-06" db="EMBL/GenBank/DDBJ databases">
        <title>Genomic Encyclopedia of Type Strains, Phase III (KMG-III): the genomes of soil and plant-associated and newly described type strains.</title>
        <authorList>
            <person name="Whitman W."/>
        </authorList>
    </citation>
    <scope>NUCLEOTIDE SEQUENCE [LARGE SCALE GENOMIC DNA]</scope>
    <source>
        <strain evidence="2 3">CECT 7945</strain>
    </source>
</reference>